<accession>A0A2D0N2B5</accession>
<dbReference type="InterPro" id="IPR036163">
    <property type="entry name" value="HMA_dom_sf"/>
</dbReference>
<dbReference type="Gene3D" id="3.30.70.100">
    <property type="match status" value="1"/>
</dbReference>
<dbReference type="Pfam" id="PF00403">
    <property type="entry name" value="HMA"/>
    <property type="match status" value="1"/>
</dbReference>
<protein>
    <submittedName>
        <fullName evidence="2">Cation-transporting ATPase</fullName>
    </submittedName>
</protein>
<dbReference type="OrthoDB" id="5513217at2"/>
<gene>
    <name evidence="2" type="ORF">CRP01_35135</name>
</gene>
<evidence type="ECO:0000313" key="2">
    <source>
        <dbReference type="EMBL" id="PHN01873.1"/>
    </source>
</evidence>
<dbReference type="Proteomes" id="UP000223913">
    <property type="component" value="Unassembled WGS sequence"/>
</dbReference>
<sequence length="95" mass="10836">MTNLQFFSSLKVAGNCNRCKDRIESKLRPIEGIYSAEWDLASQILKIQYDHEIITVEAIKMIVLKLGHDIDGALAPDTAYKKLPLSCRYRSINHN</sequence>
<dbReference type="EMBL" id="PDUD01000048">
    <property type="protein sequence ID" value="PHN01873.1"/>
    <property type="molecule type" value="Genomic_DNA"/>
</dbReference>
<name>A0A2D0N2B5_FLAN2</name>
<organism evidence="2 3">
    <name type="scientific">Flavilitoribacter nigricans (strain ATCC 23147 / DSM 23189 / NBRC 102662 / NCIMB 1420 / SS-2)</name>
    <name type="common">Lewinella nigricans</name>
    <dbReference type="NCBI Taxonomy" id="1122177"/>
    <lineage>
        <taxon>Bacteria</taxon>
        <taxon>Pseudomonadati</taxon>
        <taxon>Bacteroidota</taxon>
        <taxon>Saprospiria</taxon>
        <taxon>Saprospirales</taxon>
        <taxon>Lewinellaceae</taxon>
        <taxon>Flavilitoribacter</taxon>
    </lineage>
</organism>
<reference evidence="2 3" key="1">
    <citation type="submission" date="2017-10" db="EMBL/GenBank/DDBJ databases">
        <title>The draft genome sequence of Lewinella nigricans NBRC 102662.</title>
        <authorList>
            <person name="Wang K."/>
        </authorList>
    </citation>
    <scope>NUCLEOTIDE SEQUENCE [LARGE SCALE GENOMIC DNA]</scope>
    <source>
        <strain evidence="2 3">NBRC 102662</strain>
    </source>
</reference>
<keyword evidence="3" id="KW-1185">Reference proteome</keyword>
<comment type="caution">
    <text evidence="2">The sequence shown here is derived from an EMBL/GenBank/DDBJ whole genome shotgun (WGS) entry which is preliminary data.</text>
</comment>
<feature type="domain" description="HMA" evidence="1">
    <location>
        <begin position="5"/>
        <end position="71"/>
    </location>
</feature>
<dbReference type="AlphaFoldDB" id="A0A2D0N2B5"/>
<dbReference type="InterPro" id="IPR006121">
    <property type="entry name" value="HMA_dom"/>
</dbReference>
<evidence type="ECO:0000313" key="3">
    <source>
        <dbReference type="Proteomes" id="UP000223913"/>
    </source>
</evidence>
<dbReference type="PROSITE" id="PS50846">
    <property type="entry name" value="HMA_2"/>
    <property type="match status" value="1"/>
</dbReference>
<dbReference type="SUPFAM" id="SSF55008">
    <property type="entry name" value="HMA, heavy metal-associated domain"/>
    <property type="match status" value="1"/>
</dbReference>
<dbReference type="GO" id="GO:0046872">
    <property type="term" value="F:metal ion binding"/>
    <property type="evidence" value="ECO:0007669"/>
    <property type="project" value="InterPro"/>
</dbReference>
<evidence type="ECO:0000259" key="1">
    <source>
        <dbReference type="PROSITE" id="PS50846"/>
    </source>
</evidence>
<proteinExistence type="predicted"/>
<dbReference type="CDD" id="cd00371">
    <property type="entry name" value="HMA"/>
    <property type="match status" value="1"/>
</dbReference>
<dbReference type="RefSeq" id="WP_099154763.1">
    <property type="nucleotide sequence ID" value="NZ_PDUD01000048.1"/>
</dbReference>